<name>A0A8X7UTG8_BRACI</name>
<comment type="caution">
    <text evidence="2">The sequence shown here is derived from an EMBL/GenBank/DDBJ whole genome shotgun (WGS) entry which is preliminary data.</text>
</comment>
<dbReference type="Proteomes" id="UP000886595">
    <property type="component" value="Unassembled WGS sequence"/>
</dbReference>
<evidence type="ECO:0000313" key="2">
    <source>
        <dbReference type="EMBL" id="KAG2290267.1"/>
    </source>
</evidence>
<dbReference type="InterPro" id="IPR001810">
    <property type="entry name" value="F-box_dom"/>
</dbReference>
<keyword evidence="3" id="KW-1185">Reference proteome</keyword>
<dbReference type="PANTHER" id="PTHR31672:SF13">
    <property type="entry name" value="F-BOX PROTEIN CPR30-LIKE"/>
    <property type="match status" value="1"/>
</dbReference>
<dbReference type="SUPFAM" id="SSF81383">
    <property type="entry name" value="F-box domain"/>
    <property type="match status" value="1"/>
</dbReference>
<feature type="domain" description="F-box" evidence="1">
    <location>
        <begin position="13"/>
        <end position="53"/>
    </location>
</feature>
<proteinExistence type="predicted"/>
<dbReference type="OrthoDB" id="1750120at2759"/>
<protein>
    <recommendedName>
        <fullName evidence="1">F-box domain-containing protein</fullName>
    </recommendedName>
</protein>
<dbReference type="Gene3D" id="1.20.1280.50">
    <property type="match status" value="1"/>
</dbReference>
<dbReference type="InterPro" id="IPR050796">
    <property type="entry name" value="SCF_F-box_component"/>
</dbReference>
<dbReference type="PANTHER" id="PTHR31672">
    <property type="entry name" value="BNACNNG10540D PROTEIN"/>
    <property type="match status" value="1"/>
</dbReference>
<evidence type="ECO:0000313" key="3">
    <source>
        <dbReference type="Proteomes" id="UP000886595"/>
    </source>
</evidence>
<accession>A0A8X7UTG8</accession>
<dbReference type="InterPro" id="IPR036047">
    <property type="entry name" value="F-box-like_dom_sf"/>
</dbReference>
<dbReference type="EMBL" id="JAAMPC010000010">
    <property type="protein sequence ID" value="KAG2290267.1"/>
    <property type="molecule type" value="Genomic_DNA"/>
</dbReference>
<dbReference type="SMART" id="SM00256">
    <property type="entry name" value="FBOX"/>
    <property type="match status" value="1"/>
</dbReference>
<reference evidence="2 3" key="1">
    <citation type="submission" date="2020-02" db="EMBL/GenBank/DDBJ databases">
        <authorList>
            <person name="Ma Q."/>
            <person name="Huang Y."/>
            <person name="Song X."/>
            <person name="Pei D."/>
        </authorList>
    </citation>
    <scope>NUCLEOTIDE SEQUENCE [LARGE SCALE GENOMIC DNA]</scope>
    <source>
        <strain evidence="2">Sxm20200214</strain>
        <tissue evidence="2">Leaf</tissue>
    </source>
</reference>
<dbReference type="Pfam" id="PF00646">
    <property type="entry name" value="F-box"/>
    <property type="match status" value="1"/>
</dbReference>
<dbReference type="AlphaFoldDB" id="A0A8X7UTG8"/>
<gene>
    <name evidence="2" type="ORF">Bca52824_049871</name>
</gene>
<organism evidence="2 3">
    <name type="scientific">Brassica carinata</name>
    <name type="common">Ethiopian mustard</name>
    <name type="synonym">Abyssinian cabbage</name>
    <dbReference type="NCBI Taxonomy" id="52824"/>
    <lineage>
        <taxon>Eukaryota</taxon>
        <taxon>Viridiplantae</taxon>
        <taxon>Streptophyta</taxon>
        <taxon>Embryophyta</taxon>
        <taxon>Tracheophyta</taxon>
        <taxon>Spermatophyta</taxon>
        <taxon>Magnoliopsida</taxon>
        <taxon>eudicotyledons</taxon>
        <taxon>Gunneridae</taxon>
        <taxon>Pentapetalae</taxon>
        <taxon>rosids</taxon>
        <taxon>malvids</taxon>
        <taxon>Brassicales</taxon>
        <taxon>Brassicaceae</taxon>
        <taxon>Brassiceae</taxon>
        <taxon>Brassica</taxon>
    </lineage>
</organism>
<evidence type="ECO:0000259" key="1">
    <source>
        <dbReference type="SMART" id="SM00256"/>
    </source>
</evidence>
<sequence>MSEEKQNRNPIYIVPDLLEEIFLRLPLKPIIKFKTVSKQWRSILESEMFVQRRRNVKQNRKILAAHNCNCDH</sequence>